<protein>
    <submittedName>
        <fullName evidence="1">Uncharacterized protein</fullName>
    </submittedName>
</protein>
<sequence>MLVERAATVTLTAAPSPLSQKTAIASSSCSFILWPDAALHVLVPAAQSPLAWQTFCISREHSLRLRTSSAPRPPTSTASIYLIVLLLSPSSTHSAQMAPPSDLVPSALHPNGQSVASDPAVKQEAETDASFIFRMYLFLAALAQTLWARVTGSESRLILAPMSPISAPSYSRCKPEELLKLPAETLGTICAACLEGDGPIFVQSGTWQAANILPGIASLVQAAPSLQEIVKKEELRFVPHAFSNMSALYNYYSDSRIVRSERARHVEVMEFDNPQGPSWATIWAMIEDASPTSLTVGAPTDPTYKRGRDMWYQREENQRALILSTAPLSMLKAKASDEYKLRYLSNVHMSVVNWHTHIYHNKEESVRVLEMAGRVPRCLDNRFEQGRAQRLSKETSAAD</sequence>
<evidence type="ECO:0000313" key="1">
    <source>
        <dbReference type="EMBL" id="KAF2502048.1"/>
    </source>
</evidence>
<dbReference type="AlphaFoldDB" id="A0A6A6RB66"/>
<gene>
    <name evidence="1" type="ORF">BU16DRAFT_532460</name>
</gene>
<accession>A0A6A6RB66</accession>
<keyword evidence="2" id="KW-1185">Reference proteome</keyword>
<reference evidence="1" key="1">
    <citation type="journal article" date="2020" name="Stud. Mycol.">
        <title>101 Dothideomycetes genomes: a test case for predicting lifestyles and emergence of pathogens.</title>
        <authorList>
            <person name="Haridas S."/>
            <person name="Albert R."/>
            <person name="Binder M."/>
            <person name="Bloem J."/>
            <person name="Labutti K."/>
            <person name="Salamov A."/>
            <person name="Andreopoulos B."/>
            <person name="Baker S."/>
            <person name="Barry K."/>
            <person name="Bills G."/>
            <person name="Bluhm B."/>
            <person name="Cannon C."/>
            <person name="Castanera R."/>
            <person name="Culley D."/>
            <person name="Daum C."/>
            <person name="Ezra D."/>
            <person name="Gonzalez J."/>
            <person name="Henrissat B."/>
            <person name="Kuo A."/>
            <person name="Liang C."/>
            <person name="Lipzen A."/>
            <person name="Lutzoni F."/>
            <person name="Magnuson J."/>
            <person name="Mondo S."/>
            <person name="Nolan M."/>
            <person name="Ohm R."/>
            <person name="Pangilinan J."/>
            <person name="Park H.-J."/>
            <person name="Ramirez L."/>
            <person name="Alfaro M."/>
            <person name="Sun H."/>
            <person name="Tritt A."/>
            <person name="Yoshinaga Y."/>
            <person name="Zwiers L.-H."/>
            <person name="Turgeon B."/>
            <person name="Goodwin S."/>
            <person name="Spatafora J."/>
            <person name="Crous P."/>
            <person name="Grigoriev I."/>
        </authorList>
    </citation>
    <scope>NUCLEOTIDE SEQUENCE</scope>
    <source>
        <strain evidence="1">CBS 269.34</strain>
    </source>
</reference>
<evidence type="ECO:0000313" key="2">
    <source>
        <dbReference type="Proteomes" id="UP000799750"/>
    </source>
</evidence>
<dbReference type="Proteomes" id="UP000799750">
    <property type="component" value="Unassembled WGS sequence"/>
</dbReference>
<name>A0A6A6RB66_9PEZI</name>
<dbReference type="EMBL" id="MU004181">
    <property type="protein sequence ID" value="KAF2502048.1"/>
    <property type="molecule type" value="Genomic_DNA"/>
</dbReference>
<proteinExistence type="predicted"/>
<organism evidence="1 2">
    <name type="scientific">Lophium mytilinum</name>
    <dbReference type="NCBI Taxonomy" id="390894"/>
    <lineage>
        <taxon>Eukaryota</taxon>
        <taxon>Fungi</taxon>
        <taxon>Dikarya</taxon>
        <taxon>Ascomycota</taxon>
        <taxon>Pezizomycotina</taxon>
        <taxon>Dothideomycetes</taxon>
        <taxon>Pleosporomycetidae</taxon>
        <taxon>Mytilinidiales</taxon>
        <taxon>Mytilinidiaceae</taxon>
        <taxon>Lophium</taxon>
    </lineage>
</organism>
<dbReference type="OrthoDB" id="10579469at2759"/>